<name>A0A7G6RH22_RHILV</name>
<evidence type="ECO:0000313" key="2">
    <source>
        <dbReference type="EMBL" id="QND41554.1"/>
    </source>
</evidence>
<sequence>MTFLEAYALHGPDVERIAEALGITPPEADRLINEVIERLSTSSASSAVGGGHERERQVLCRPSPAI</sequence>
<accession>A0A7G6RH22</accession>
<feature type="region of interest" description="Disordered" evidence="1">
    <location>
        <begin position="42"/>
        <end position="66"/>
    </location>
</feature>
<proteinExistence type="predicted"/>
<evidence type="ECO:0000256" key="1">
    <source>
        <dbReference type="SAM" id="MobiDB-lite"/>
    </source>
</evidence>
<organism evidence="2 3">
    <name type="scientific">Rhizobium leguminosarum bv. viciae</name>
    <dbReference type="NCBI Taxonomy" id="387"/>
    <lineage>
        <taxon>Bacteria</taxon>
        <taxon>Pseudomonadati</taxon>
        <taxon>Pseudomonadota</taxon>
        <taxon>Alphaproteobacteria</taxon>
        <taxon>Hyphomicrobiales</taxon>
        <taxon>Rhizobiaceae</taxon>
        <taxon>Rhizobium/Agrobacterium group</taxon>
        <taxon>Rhizobium</taxon>
    </lineage>
</organism>
<gene>
    <name evidence="2" type="ORF">HB770_10990</name>
</gene>
<protein>
    <submittedName>
        <fullName evidence="2">Uncharacterized protein</fullName>
    </submittedName>
</protein>
<reference evidence="3" key="1">
    <citation type="journal article" date="2020" name="Mol. Plant Microbe">
        <title>Rhizobial microsymbionts of the narrowly endemic Oxytropis species growing in Kamchatka are characterized by significant genetic diversity and possess a set of genes that are associated with T3SS and T6SS secretion systems and can affect the development of symbiosis.</title>
        <authorList>
            <person name="Safronova V."/>
            <person name="Guro P."/>
            <person name="Sazanova A."/>
            <person name="Kuznetsova I."/>
            <person name="Belimov A."/>
            <person name="Yakubov V."/>
            <person name="Chirak E."/>
            <person name="Afonin A."/>
            <person name="Gogolev Y."/>
            <person name="Andronov E."/>
            <person name="Tikhonovich I."/>
        </authorList>
    </citation>
    <scope>NUCLEOTIDE SEQUENCE [LARGE SCALE GENOMIC DNA]</scope>
    <source>
        <strain evidence="3">RCAM0610</strain>
    </source>
</reference>
<dbReference type="Proteomes" id="UP000515518">
    <property type="component" value="Chromosome"/>
</dbReference>
<dbReference type="AlphaFoldDB" id="A0A7G6RH22"/>
<dbReference type="EMBL" id="CP050549">
    <property type="protein sequence ID" value="QND41554.1"/>
    <property type="molecule type" value="Genomic_DNA"/>
</dbReference>
<evidence type="ECO:0000313" key="3">
    <source>
        <dbReference type="Proteomes" id="UP000515518"/>
    </source>
</evidence>